<proteinExistence type="predicted"/>
<reference evidence="2 3" key="1">
    <citation type="submission" date="2019-05" db="EMBL/GenBank/DDBJ databases">
        <authorList>
            <consortium name="Pathogen Informatics"/>
        </authorList>
    </citation>
    <scope>NUCLEOTIDE SEQUENCE [LARGE SCALE GENOMIC DNA]</scope>
    <source>
        <strain evidence="2 3">NCTC503</strain>
    </source>
</reference>
<dbReference type="RefSeq" id="WP_138208937.1">
    <property type="nucleotide sequence ID" value="NZ_CBCRUQ010000011.1"/>
</dbReference>
<evidence type="ECO:0000313" key="2">
    <source>
        <dbReference type="EMBL" id="VTQ81901.1"/>
    </source>
</evidence>
<dbReference type="KEGG" id="hhw:NCTC503_00091"/>
<dbReference type="EMBL" id="LR590481">
    <property type="protein sequence ID" value="VTQ81901.1"/>
    <property type="molecule type" value="Genomic_DNA"/>
</dbReference>
<keyword evidence="1" id="KW-0732">Signal</keyword>
<accession>A0A4U9QVV5</accession>
<evidence type="ECO:0000313" key="3">
    <source>
        <dbReference type="Proteomes" id="UP000308489"/>
    </source>
</evidence>
<dbReference type="Proteomes" id="UP000308489">
    <property type="component" value="Chromosome 1"/>
</dbReference>
<dbReference type="OrthoDB" id="1902494at2"/>
<protein>
    <recommendedName>
        <fullName evidence="4">Lipoprotein</fullName>
    </recommendedName>
</protein>
<organism evidence="2 3">
    <name type="scientific">Hathewaya histolytica</name>
    <name type="common">Clostridium histolyticum</name>
    <dbReference type="NCBI Taxonomy" id="1498"/>
    <lineage>
        <taxon>Bacteria</taxon>
        <taxon>Bacillati</taxon>
        <taxon>Bacillota</taxon>
        <taxon>Clostridia</taxon>
        <taxon>Eubacteriales</taxon>
        <taxon>Clostridiaceae</taxon>
        <taxon>Hathewaya</taxon>
    </lineage>
</organism>
<dbReference type="PROSITE" id="PS51257">
    <property type="entry name" value="PROKAR_LIPOPROTEIN"/>
    <property type="match status" value="1"/>
</dbReference>
<evidence type="ECO:0008006" key="4">
    <source>
        <dbReference type="Google" id="ProtNLM"/>
    </source>
</evidence>
<sequence length="201" mass="22515">MKKIFFIICLSLSMSLVSCSYPKTENSKVKEQKKVANAENCGQNKDAKELKDNNSKKNIIKEGIEEIQESRTNLTSGDSQNANVDLSVFTINKSGDSYSVLDFITCNSDTDSKICFKNFQGVYTIKTLNIREGKSISLYYKSKVESGKLNVLIQDESYNILKILETNKEENIKIDVPKSGKYIIKLVGDGATKGELILKEK</sequence>
<gene>
    <name evidence="2" type="ORF">NCTC503_00091</name>
</gene>
<name>A0A4U9QVV5_HATHI</name>
<feature type="chain" id="PRO_5038547807" description="Lipoprotein" evidence="1">
    <location>
        <begin position="21"/>
        <end position="201"/>
    </location>
</feature>
<dbReference type="AlphaFoldDB" id="A0A4U9QVV5"/>
<keyword evidence="3" id="KW-1185">Reference proteome</keyword>
<evidence type="ECO:0000256" key="1">
    <source>
        <dbReference type="SAM" id="SignalP"/>
    </source>
</evidence>
<feature type="signal peptide" evidence="1">
    <location>
        <begin position="1"/>
        <end position="20"/>
    </location>
</feature>